<evidence type="ECO:0000313" key="2">
    <source>
        <dbReference type="EMBL" id="MEQ2442631.1"/>
    </source>
</evidence>
<reference evidence="2 3" key="1">
    <citation type="submission" date="2024-03" db="EMBL/GenBank/DDBJ databases">
        <title>Human intestinal bacterial collection.</title>
        <authorList>
            <person name="Pauvert C."/>
            <person name="Hitch T.C.A."/>
            <person name="Clavel T."/>
        </authorList>
    </citation>
    <scope>NUCLEOTIDE SEQUENCE [LARGE SCALE GENOMIC DNA]</scope>
    <source>
        <strain evidence="2 3">CLA-AP-H29</strain>
    </source>
</reference>
<organism evidence="2 3">
    <name type="scientific">Pseudoflavonifractor intestinihominis</name>
    <dbReference type="NCBI Taxonomy" id="3133171"/>
    <lineage>
        <taxon>Bacteria</taxon>
        <taxon>Bacillati</taxon>
        <taxon>Bacillota</taxon>
        <taxon>Clostridia</taxon>
        <taxon>Eubacteriales</taxon>
        <taxon>Oscillospiraceae</taxon>
        <taxon>Pseudoflavonifractor</taxon>
    </lineage>
</organism>
<gene>
    <name evidence="2" type="ORF">WMO64_04045</name>
</gene>
<evidence type="ECO:0000313" key="3">
    <source>
        <dbReference type="Proteomes" id="UP001464378"/>
    </source>
</evidence>
<dbReference type="RefSeq" id="WP_294517181.1">
    <property type="nucleotide sequence ID" value="NZ_JBBMFK010000004.1"/>
</dbReference>
<feature type="transmembrane region" description="Helical" evidence="1">
    <location>
        <begin position="116"/>
        <end position="144"/>
    </location>
</feature>
<comment type="caution">
    <text evidence="2">The sequence shown here is derived from an EMBL/GenBank/DDBJ whole genome shotgun (WGS) entry which is preliminary data.</text>
</comment>
<keyword evidence="3" id="KW-1185">Reference proteome</keyword>
<protein>
    <submittedName>
        <fullName evidence="2">DUF6198 family protein</fullName>
    </submittedName>
</protein>
<feature type="transmembrane region" description="Helical" evidence="1">
    <location>
        <begin position="16"/>
        <end position="36"/>
    </location>
</feature>
<dbReference type="PANTHER" id="PTHR40078">
    <property type="entry name" value="INTEGRAL MEMBRANE PROTEIN-RELATED"/>
    <property type="match status" value="1"/>
</dbReference>
<feature type="transmembrane region" description="Helical" evidence="1">
    <location>
        <begin position="165"/>
        <end position="183"/>
    </location>
</feature>
<dbReference type="EMBL" id="JBBMFK010000004">
    <property type="protein sequence ID" value="MEQ2442631.1"/>
    <property type="molecule type" value="Genomic_DNA"/>
</dbReference>
<evidence type="ECO:0000256" key="1">
    <source>
        <dbReference type="SAM" id="Phobius"/>
    </source>
</evidence>
<dbReference type="Proteomes" id="UP001464378">
    <property type="component" value="Unassembled WGS sequence"/>
</dbReference>
<feature type="transmembrane region" description="Helical" evidence="1">
    <location>
        <begin position="56"/>
        <end position="77"/>
    </location>
</feature>
<keyword evidence="1" id="KW-0812">Transmembrane</keyword>
<keyword evidence="1" id="KW-1133">Transmembrane helix</keyword>
<dbReference type="InterPro" id="IPR038750">
    <property type="entry name" value="YczE/YyaS-like"/>
</dbReference>
<proteinExistence type="predicted"/>
<dbReference type="PANTHER" id="PTHR40078:SF1">
    <property type="entry name" value="INTEGRAL MEMBRANE PROTEIN"/>
    <property type="match status" value="1"/>
</dbReference>
<dbReference type="Pfam" id="PF19700">
    <property type="entry name" value="DUF6198"/>
    <property type="match status" value="1"/>
</dbReference>
<name>A0ABV1E878_9FIRM</name>
<keyword evidence="1" id="KW-0472">Membrane</keyword>
<sequence>MDTELRSKITSYVKRYILLCVGLTIMAFGVAFSIKAGLGTSPISSLPYVISEFTPLTVGTATIAMHVTLIVLQILLLRRQYDPIQLIQLPVALIFGALTDFSVWALQGITCTSYPMAWVLCVVGILLVGVGVSFEVTAGVVTLAGEGMVLAVCKAFHVKFANAKVGFDVTLVVLATILSFLFLGKLTGVREGTVAAAICVGLTAKQVNKPMKRFAQRYL</sequence>
<accession>A0ABV1E878</accession>